<name>A0AC35G1C0_9BILA</name>
<organism evidence="1 2">
    <name type="scientific">Panagrolaimus sp. PS1159</name>
    <dbReference type="NCBI Taxonomy" id="55785"/>
    <lineage>
        <taxon>Eukaryota</taxon>
        <taxon>Metazoa</taxon>
        <taxon>Ecdysozoa</taxon>
        <taxon>Nematoda</taxon>
        <taxon>Chromadorea</taxon>
        <taxon>Rhabditida</taxon>
        <taxon>Tylenchina</taxon>
        <taxon>Panagrolaimomorpha</taxon>
        <taxon>Panagrolaimoidea</taxon>
        <taxon>Panagrolaimidae</taxon>
        <taxon>Panagrolaimus</taxon>
    </lineage>
</organism>
<dbReference type="Proteomes" id="UP000887580">
    <property type="component" value="Unplaced"/>
</dbReference>
<dbReference type="WBParaSite" id="PS1159_v2.g23110.t1">
    <property type="protein sequence ID" value="PS1159_v2.g23110.t1"/>
    <property type="gene ID" value="PS1159_v2.g23110"/>
</dbReference>
<evidence type="ECO:0000313" key="1">
    <source>
        <dbReference type="Proteomes" id="UP000887580"/>
    </source>
</evidence>
<proteinExistence type="predicted"/>
<sequence length="330" mass="37270">MSEITNLTKWQECFAANRTFPLASNRLFVGIPLLIGNIFAVSANSTLLFILIKNWSTLGSNKFNLLILHLAAAHCFYESINFISSIPSLFASVPIYSSDFVQTATAFFNTPPATTVLWMNTLIALERFAYFLLPQLHLFMNRAYIRQALPLSLWISANAMSIASEIHGCKKRFNQWNMVYTFDCSNCKLTDTLTILDLMTGMSQFLPIILVVCYVITFMQIFNIKFIRTSANEMTLRNTNAEIKVAVQFFVICLCQWFSSSMFMLGIKIFGPGNIAALLANLASVLNGLVNPILLFTFNSIIRNHLFQVFPWKVKSARVANVRVTISNRS</sequence>
<accession>A0AC35G1C0</accession>
<protein>
    <submittedName>
        <fullName evidence="2">G-protein coupled receptors family 1 profile domain-containing protein</fullName>
    </submittedName>
</protein>
<evidence type="ECO:0000313" key="2">
    <source>
        <dbReference type="WBParaSite" id="PS1159_v2.g23110.t1"/>
    </source>
</evidence>
<reference evidence="2" key="1">
    <citation type="submission" date="2022-11" db="UniProtKB">
        <authorList>
            <consortium name="WormBaseParasite"/>
        </authorList>
    </citation>
    <scope>IDENTIFICATION</scope>
</reference>